<feature type="compositionally biased region" description="Basic and acidic residues" evidence="1">
    <location>
        <begin position="13"/>
        <end position="26"/>
    </location>
</feature>
<comment type="caution">
    <text evidence="3">The sequence shown here is derived from an EMBL/GenBank/DDBJ whole genome shotgun (WGS) entry which is preliminary data.</text>
</comment>
<evidence type="ECO:0000313" key="4">
    <source>
        <dbReference type="Proteomes" id="UP001611339"/>
    </source>
</evidence>
<dbReference type="Gene3D" id="3.30.750.24">
    <property type="entry name" value="STAS domain"/>
    <property type="match status" value="1"/>
</dbReference>
<gene>
    <name evidence="3" type="ORF">ACH407_24280</name>
</gene>
<keyword evidence="4" id="KW-1185">Reference proteome</keyword>
<dbReference type="Proteomes" id="UP001611339">
    <property type="component" value="Unassembled WGS sequence"/>
</dbReference>
<protein>
    <submittedName>
        <fullName evidence="3">STAS domain-containing protein</fullName>
    </submittedName>
</protein>
<sequence>MPRDDAAILDLPSRSEGEPPPVERAEGTAPRPAQDATLQNAVLRYEYRGAQVVEAQGEYDLHSVGPLADALWGAVETHPMVILDASRITFADSSALNLMLLVHRTGKLRVTAPSAQVQRLCAITGADGVLQIRDTIADAVAG</sequence>
<evidence type="ECO:0000259" key="2">
    <source>
        <dbReference type="PROSITE" id="PS50801"/>
    </source>
</evidence>
<dbReference type="CDD" id="cd07043">
    <property type="entry name" value="STAS_anti-anti-sigma_factors"/>
    <property type="match status" value="1"/>
</dbReference>
<organism evidence="3 4">
    <name type="scientific">Streptomyces litmocidini</name>
    <dbReference type="NCBI Taxonomy" id="67318"/>
    <lineage>
        <taxon>Bacteria</taxon>
        <taxon>Bacillati</taxon>
        <taxon>Actinomycetota</taxon>
        <taxon>Actinomycetes</taxon>
        <taxon>Kitasatosporales</taxon>
        <taxon>Streptomycetaceae</taxon>
        <taxon>Streptomyces</taxon>
    </lineage>
</organism>
<feature type="region of interest" description="Disordered" evidence="1">
    <location>
        <begin position="1"/>
        <end position="35"/>
    </location>
</feature>
<dbReference type="SUPFAM" id="SSF52091">
    <property type="entry name" value="SpoIIaa-like"/>
    <property type="match status" value="1"/>
</dbReference>
<name>A0ABW7UFX0_9ACTN</name>
<evidence type="ECO:0000256" key="1">
    <source>
        <dbReference type="SAM" id="MobiDB-lite"/>
    </source>
</evidence>
<dbReference type="InterPro" id="IPR036513">
    <property type="entry name" value="STAS_dom_sf"/>
</dbReference>
<dbReference type="PROSITE" id="PS50801">
    <property type="entry name" value="STAS"/>
    <property type="match status" value="1"/>
</dbReference>
<accession>A0ABW7UFX0</accession>
<dbReference type="Pfam" id="PF01740">
    <property type="entry name" value="STAS"/>
    <property type="match status" value="1"/>
</dbReference>
<dbReference type="EMBL" id="JBIRUI010000011">
    <property type="protein sequence ID" value="MFI1716681.1"/>
    <property type="molecule type" value="Genomic_DNA"/>
</dbReference>
<reference evidence="3 4" key="1">
    <citation type="submission" date="2024-10" db="EMBL/GenBank/DDBJ databases">
        <title>The Natural Products Discovery Center: Release of the First 8490 Sequenced Strains for Exploring Actinobacteria Biosynthetic Diversity.</title>
        <authorList>
            <person name="Kalkreuter E."/>
            <person name="Kautsar S.A."/>
            <person name="Yang D."/>
            <person name="Bader C.D."/>
            <person name="Teijaro C.N."/>
            <person name="Fluegel L."/>
            <person name="Davis C.M."/>
            <person name="Simpson J.R."/>
            <person name="Lauterbach L."/>
            <person name="Steele A.D."/>
            <person name="Gui C."/>
            <person name="Meng S."/>
            <person name="Li G."/>
            <person name="Viehrig K."/>
            <person name="Ye F."/>
            <person name="Su P."/>
            <person name="Kiefer A.F."/>
            <person name="Nichols A."/>
            <person name="Cepeda A.J."/>
            <person name="Yan W."/>
            <person name="Fan B."/>
            <person name="Jiang Y."/>
            <person name="Adhikari A."/>
            <person name="Zheng C.-J."/>
            <person name="Schuster L."/>
            <person name="Cowan T.M."/>
            <person name="Smanski M.J."/>
            <person name="Chevrette M.G."/>
            <person name="De Carvalho L.P.S."/>
            <person name="Shen B."/>
        </authorList>
    </citation>
    <scope>NUCLEOTIDE SEQUENCE [LARGE SCALE GENOMIC DNA]</scope>
    <source>
        <strain evidence="3 4">NPDC020602</strain>
    </source>
</reference>
<dbReference type="InterPro" id="IPR002645">
    <property type="entry name" value="STAS_dom"/>
</dbReference>
<dbReference type="RefSeq" id="WP_398711000.1">
    <property type="nucleotide sequence ID" value="NZ_JBIRUI010000011.1"/>
</dbReference>
<dbReference type="PANTHER" id="PTHR33495:SF2">
    <property type="entry name" value="ANTI-SIGMA FACTOR ANTAGONIST TM_1081-RELATED"/>
    <property type="match status" value="1"/>
</dbReference>
<dbReference type="PANTHER" id="PTHR33495">
    <property type="entry name" value="ANTI-SIGMA FACTOR ANTAGONIST TM_1081-RELATED-RELATED"/>
    <property type="match status" value="1"/>
</dbReference>
<feature type="domain" description="STAS" evidence="2">
    <location>
        <begin position="49"/>
        <end position="142"/>
    </location>
</feature>
<evidence type="ECO:0000313" key="3">
    <source>
        <dbReference type="EMBL" id="MFI1716681.1"/>
    </source>
</evidence>
<proteinExistence type="predicted"/>